<reference evidence="19 20" key="1">
    <citation type="submission" date="2019-01" db="EMBL/GenBank/DDBJ databases">
        <title>A draft genome assembly of the solar-powered sea slug Elysia chlorotica.</title>
        <authorList>
            <person name="Cai H."/>
            <person name="Li Q."/>
            <person name="Fang X."/>
            <person name="Li J."/>
            <person name="Curtis N.E."/>
            <person name="Altenburger A."/>
            <person name="Shibata T."/>
            <person name="Feng M."/>
            <person name="Maeda T."/>
            <person name="Schwartz J.A."/>
            <person name="Shigenobu S."/>
            <person name="Lundholm N."/>
            <person name="Nishiyama T."/>
            <person name="Yang H."/>
            <person name="Hasebe M."/>
            <person name="Li S."/>
            <person name="Pierce S.K."/>
            <person name="Wang J."/>
        </authorList>
    </citation>
    <scope>NUCLEOTIDE SEQUENCE [LARGE SCALE GENOMIC DNA]</scope>
    <source>
        <strain evidence="19">EC2010</strain>
        <tissue evidence="19">Whole organism of an adult</tissue>
    </source>
</reference>
<evidence type="ECO:0000256" key="9">
    <source>
        <dbReference type="ARBA" id="ARBA00022857"/>
    </source>
</evidence>
<keyword evidence="10" id="KW-0630">Potassium</keyword>
<evidence type="ECO:0000256" key="6">
    <source>
        <dbReference type="ARBA" id="ARBA00022475"/>
    </source>
</evidence>
<evidence type="ECO:0000256" key="14">
    <source>
        <dbReference type="ARBA" id="ARBA00031439"/>
    </source>
</evidence>
<dbReference type="InterPro" id="IPR005983">
    <property type="entry name" value="K_chnl_volt-dep_bsu_KCNAB"/>
</dbReference>
<dbReference type="Proteomes" id="UP000271974">
    <property type="component" value="Unassembled WGS sequence"/>
</dbReference>
<dbReference type="PANTHER" id="PTHR43150:SF2">
    <property type="entry name" value="HYPERKINETIC, ISOFORM M"/>
    <property type="match status" value="1"/>
</dbReference>
<feature type="domain" description="NADP-dependent oxidoreductase" evidence="18">
    <location>
        <begin position="2"/>
        <end position="286"/>
    </location>
</feature>
<dbReference type="GO" id="GO:0005249">
    <property type="term" value="F:voltage-gated potassium channel activity"/>
    <property type="evidence" value="ECO:0007669"/>
    <property type="project" value="InterPro"/>
</dbReference>
<comment type="catalytic activity">
    <reaction evidence="17">
        <text>a primary alcohol + NADP(+) = an aldehyde + NADPH + H(+)</text>
        <dbReference type="Rhea" id="RHEA:15937"/>
        <dbReference type="ChEBI" id="CHEBI:15378"/>
        <dbReference type="ChEBI" id="CHEBI:15734"/>
        <dbReference type="ChEBI" id="CHEBI:17478"/>
        <dbReference type="ChEBI" id="CHEBI:57783"/>
        <dbReference type="ChEBI" id="CHEBI:58349"/>
    </reaction>
    <physiologicalReaction direction="right-to-left" evidence="17">
        <dbReference type="Rhea" id="RHEA:15939"/>
    </physiologicalReaction>
</comment>
<sequence length="340" mass="38843">VAEELLTVAYDRGINFFDTAEVYSGGKAEIVLGKILKKKQWRRSSYIISTKIYWGGKAETEKGLSRKHILEGVQASLSRLQLDYVDIVFANKADSHVPMEEIVRAMTFVINQGWAMYWGTSRWSTMEIMEAYSVSRQFNLIPPVAEQAEYHYFQREKVELQMPEMYHKIGVGTITWSPLACGILTGKYDDGIPIYSRAALKGYNWLRERILSEDGRRQQAKLRDIAVIADQLGCSLAQLAIAWCVRNENISQVLLGASSVEQLCEDIQALQYVPKLTAPLMEEIERILGNKPLTRDYYSIHRRSSASSESRPKMNLKTDSAHRQFLRNFSLAKIFPWGKT</sequence>
<evidence type="ECO:0000313" key="19">
    <source>
        <dbReference type="EMBL" id="RUS83750.1"/>
    </source>
</evidence>
<dbReference type="GO" id="GO:0016491">
    <property type="term" value="F:oxidoreductase activity"/>
    <property type="evidence" value="ECO:0007669"/>
    <property type="project" value="UniProtKB-KW"/>
</dbReference>
<dbReference type="STRING" id="188477.A0A433TQF8"/>
<feature type="non-terminal residue" evidence="19">
    <location>
        <position position="1"/>
    </location>
</feature>
<evidence type="ECO:0000256" key="5">
    <source>
        <dbReference type="ARBA" id="ARBA00022448"/>
    </source>
</evidence>
<evidence type="ECO:0000256" key="1">
    <source>
        <dbReference type="ARBA" id="ARBA00004413"/>
    </source>
</evidence>
<keyword evidence="8" id="KW-0633">Potassium transport</keyword>
<dbReference type="Gene3D" id="3.20.20.100">
    <property type="entry name" value="NADP-dependent oxidoreductase domain"/>
    <property type="match status" value="1"/>
</dbReference>
<dbReference type="InterPro" id="IPR005399">
    <property type="entry name" value="K_chnl_volt-dep_bsu_KCNAB-rel"/>
</dbReference>
<evidence type="ECO:0000256" key="16">
    <source>
        <dbReference type="ARBA" id="ARBA00047998"/>
    </source>
</evidence>
<comment type="similarity">
    <text evidence="3">Belongs to the shaker potassium channel beta subunit family.</text>
</comment>
<dbReference type="PRINTS" id="PR01577">
    <property type="entry name" value="KCNABCHANNEL"/>
</dbReference>
<keyword evidence="13" id="KW-0472">Membrane</keyword>
<keyword evidence="12" id="KW-0406">Ion transport</keyword>
<gene>
    <name evidence="19" type="ORF">EGW08_008501</name>
</gene>
<dbReference type="OrthoDB" id="1720422at2759"/>
<keyword evidence="20" id="KW-1185">Reference proteome</keyword>
<protein>
    <recommendedName>
        <fullName evidence="4">Voltage-gated potassium channel subunit beta-1</fullName>
    </recommendedName>
    <alternativeName>
        <fullName evidence="14">K(+) channel subunit beta-1</fullName>
    </alternativeName>
    <alternativeName>
        <fullName evidence="15">Kv-beta-1</fullName>
    </alternativeName>
</protein>
<dbReference type="InterPro" id="IPR023210">
    <property type="entry name" value="NADP_OxRdtase_dom"/>
</dbReference>
<dbReference type="InterPro" id="IPR036812">
    <property type="entry name" value="NAD(P)_OxRdtase_dom_sf"/>
</dbReference>
<keyword evidence="6" id="KW-1003">Cell membrane</keyword>
<dbReference type="GO" id="GO:0008076">
    <property type="term" value="C:voltage-gated potassium channel complex"/>
    <property type="evidence" value="ECO:0007669"/>
    <property type="project" value="TreeGrafter"/>
</dbReference>
<dbReference type="GO" id="GO:0015459">
    <property type="term" value="F:potassium channel regulator activity"/>
    <property type="evidence" value="ECO:0007669"/>
    <property type="project" value="TreeGrafter"/>
</dbReference>
<dbReference type="GO" id="GO:1901379">
    <property type="term" value="P:regulation of potassium ion transmembrane transport"/>
    <property type="evidence" value="ECO:0007669"/>
    <property type="project" value="TreeGrafter"/>
</dbReference>
<name>A0A433TQF8_ELYCH</name>
<comment type="catalytic activity">
    <reaction evidence="16">
        <text>a secondary alcohol + NADP(+) = a ketone + NADPH + H(+)</text>
        <dbReference type="Rhea" id="RHEA:19257"/>
        <dbReference type="ChEBI" id="CHEBI:15378"/>
        <dbReference type="ChEBI" id="CHEBI:17087"/>
        <dbReference type="ChEBI" id="CHEBI:35681"/>
        <dbReference type="ChEBI" id="CHEBI:57783"/>
        <dbReference type="ChEBI" id="CHEBI:58349"/>
    </reaction>
    <physiologicalReaction direction="right-to-left" evidence="16">
        <dbReference type="Rhea" id="RHEA:19259"/>
    </physiologicalReaction>
</comment>
<comment type="subcellular location">
    <subcellularLocation>
        <location evidence="1">Cell membrane</location>
        <topology evidence="1">Peripheral membrane protein</topology>
        <orientation evidence="1">Cytoplasmic side</orientation>
    </subcellularLocation>
    <subcellularLocation>
        <location evidence="2">Cytoplasm</location>
    </subcellularLocation>
</comment>
<dbReference type="SUPFAM" id="SSF51430">
    <property type="entry name" value="NAD(P)-linked oxidoreductase"/>
    <property type="match status" value="1"/>
</dbReference>
<evidence type="ECO:0000256" key="13">
    <source>
        <dbReference type="ARBA" id="ARBA00023136"/>
    </source>
</evidence>
<dbReference type="AlphaFoldDB" id="A0A433TQF8"/>
<dbReference type="Pfam" id="PF00248">
    <property type="entry name" value="Aldo_ket_red"/>
    <property type="match status" value="1"/>
</dbReference>
<evidence type="ECO:0000259" key="18">
    <source>
        <dbReference type="Pfam" id="PF00248"/>
    </source>
</evidence>
<evidence type="ECO:0000256" key="2">
    <source>
        <dbReference type="ARBA" id="ARBA00004496"/>
    </source>
</evidence>
<evidence type="ECO:0000256" key="17">
    <source>
        <dbReference type="ARBA" id="ARBA00048943"/>
    </source>
</evidence>
<dbReference type="EMBL" id="RQTK01000232">
    <property type="protein sequence ID" value="RUS83750.1"/>
    <property type="molecule type" value="Genomic_DNA"/>
</dbReference>
<dbReference type="InterPro" id="IPR005400">
    <property type="entry name" value="K_chnl_volt-dep_bsu_KCNAB1"/>
</dbReference>
<keyword evidence="5" id="KW-0813">Transport</keyword>
<keyword evidence="7" id="KW-0963">Cytoplasm</keyword>
<evidence type="ECO:0000256" key="10">
    <source>
        <dbReference type="ARBA" id="ARBA00022958"/>
    </source>
</evidence>
<evidence type="ECO:0000256" key="8">
    <source>
        <dbReference type="ARBA" id="ARBA00022538"/>
    </source>
</evidence>
<proteinExistence type="inferred from homology"/>
<evidence type="ECO:0000256" key="7">
    <source>
        <dbReference type="ARBA" id="ARBA00022490"/>
    </source>
</evidence>
<keyword evidence="9" id="KW-0521">NADP</keyword>
<dbReference type="GO" id="GO:0044325">
    <property type="term" value="F:transmembrane transporter binding"/>
    <property type="evidence" value="ECO:0007669"/>
    <property type="project" value="TreeGrafter"/>
</dbReference>
<evidence type="ECO:0000256" key="15">
    <source>
        <dbReference type="ARBA" id="ARBA00032588"/>
    </source>
</evidence>
<dbReference type="GO" id="GO:0005737">
    <property type="term" value="C:cytoplasm"/>
    <property type="evidence" value="ECO:0007669"/>
    <property type="project" value="UniProtKB-SubCell"/>
</dbReference>
<dbReference type="PRINTS" id="PR01578">
    <property type="entry name" value="KCNAB1CHANEL"/>
</dbReference>
<accession>A0A433TQF8</accession>
<evidence type="ECO:0000313" key="20">
    <source>
        <dbReference type="Proteomes" id="UP000271974"/>
    </source>
</evidence>
<evidence type="ECO:0000256" key="4">
    <source>
        <dbReference type="ARBA" id="ARBA00013314"/>
    </source>
</evidence>
<evidence type="ECO:0000256" key="12">
    <source>
        <dbReference type="ARBA" id="ARBA00023065"/>
    </source>
</evidence>
<evidence type="ECO:0000256" key="11">
    <source>
        <dbReference type="ARBA" id="ARBA00023002"/>
    </source>
</evidence>
<keyword evidence="11" id="KW-0560">Oxidoreductase</keyword>
<evidence type="ECO:0000256" key="3">
    <source>
        <dbReference type="ARBA" id="ARBA00006515"/>
    </source>
</evidence>
<organism evidence="19 20">
    <name type="scientific">Elysia chlorotica</name>
    <name type="common">Eastern emerald elysia</name>
    <name type="synonym">Sea slug</name>
    <dbReference type="NCBI Taxonomy" id="188477"/>
    <lineage>
        <taxon>Eukaryota</taxon>
        <taxon>Metazoa</taxon>
        <taxon>Spiralia</taxon>
        <taxon>Lophotrochozoa</taxon>
        <taxon>Mollusca</taxon>
        <taxon>Gastropoda</taxon>
        <taxon>Heterobranchia</taxon>
        <taxon>Euthyneura</taxon>
        <taxon>Panpulmonata</taxon>
        <taxon>Sacoglossa</taxon>
        <taxon>Placobranchoidea</taxon>
        <taxon>Plakobranchidae</taxon>
        <taxon>Elysia</taxon>
    </lineage>
</organism>
<dbReference type="PANTHER" id="PTHR43150">
    <property type="entry name" value="HYPERKINETIC, ISOFORM M"/>
    <property type="match status" value="1"/>
</dbReference>
<dbReference type="NCBIfam" id="TIGR01293">
    <property type="entry name" value="Kv_beta"/>
    <property type="match status" value="1"/>
</dbReference>
<comment type="caution">
    <text evidence="19">The sequence shown here is derived from an EMBL/GenBank/DDBJ whole genome shotgun (WGS) entry which is preliminary data.</text>
</comment>